<feature type="domain" description="AB hydrolase-1" evidence="1">
    <location>
        <begin position="38"/>
        <end position="245"/>
    </location>
</feature>
<evidence type="ECO:0000313" key="3">
    <source>
        <dbReference type="Proteomes" id="UP001202922"/>
    </source>
</evidence>
<accession>A0ABS9U3Z1</accession>
<keyword evidence="2" id="KW-0378">Hydrolase</keyword>
<name>A0ABS9U3Z1_9MICC</name>
<gene>
    <name evidence="2" type="ORF">L0M17_15735</name>
</gene>
<reference evidence="2 3" key="1">
    <citation type="submission" date="2022-03" db="EMBL/GenBank/DDBJ databases">
        <title>Sinomonas sp. isolated from a soil.</title>
        <authorList>
            <person name="Han J."/>
            <person name="Kim D.-U."/>
        </authorList>
    </citation>
    <scope>NUCLEOTIDE SEQUENCE [LARGE SCALE GENOMIC DNA]</scope>
    <source>
        <strain evidence="2 3">5-5</strain>
    </source>
</reference>
<dbReference type="SUPFAM" id="SSF53474">
    <property type="entry name" value="alpha/beta-Hydrolases"/>
    <property type="match status" value="1"/>
</dbReference>
<dbReference type="GO" id="GO:0016787">
    <property type="term" value="F:hydrolase activity"/>
    <property type="evidence" value="ECO:0007669"/>
    <property type="project" value="UniProtKB-KW"/>
</dbReference>
<dbReference type="RefSeq" id="WP_241055186.1">
    <property type="nucleotide sequence ID" value="NZ_JAKZBV010000001.1"/>
</dbReference>
<dbReference type="InterPro" id="IPR000073">
    <property type="entry name" value="AB_hydrolase_1"/>
</dbReference>
<dbReference type="EMBL" id="JAKZBV010000001">
    <property type="protein sequence ID" value="MCH6471412.1"/>
    <property type="molecule type" value="Genomic_DNA"/>
</dbReference>
<dbReference type="InterPro" id="IPR050266">
    <property type="entry name" value="AB_hydrolase_sf"/>
</dbReference>
<dbReference type="Proteomes" id="UP001202922">
    <property type="component" value="Unassembled WGS sequence"/>
</dbReference>
<evidence type="ECO:0000259" key="1">
    <source>
        <dbReference type="Pfam" id="PF12697"/>
    </source>
</evidence>
<dbReference type="Gene3D" id="3.40.50.1820">
    <property type="entry name" value="alpha/beta hydrolase"/>
    <property type="match status" value="1"/>
</dbReference>
<evidence type="ECO:0000313" key="2">
    <source>
        <dbReference type="EMBL" id="MCH6471412.1"/>
    </source>
</evidence>
<comment type="caution">
    <text evidence="2">The sequence shown here is derived from an EMBL/GenBank/DDBJ whole genome shotgun (WGS) entry which is preliminary data.</text>
</comment>
<protein>
    <submittedName>
        <fullName evidence="2">Alpha/beta hydrolase</fullName>
    </submittedName>
</protein>
<dbReference type="PANTHER" id="PTHR43798">
    <property type="entry name" value="MONOACYLGLYCEROL LIPASE"/>
    <property type="match status" value="1"/>
</dbReference>
<keyword evidence="3" id="KW-1185">Reference proteome</keyword>
<dbReference type="Pfam" id="PF12697">
    <property type="entry name" value="Abhydrolase_6"/>
    <property type="match status" value="1"/>
</dbReference>
<dbReference type="InterPro" id="IPR029058">
    <property type="entry name" value="AB_hydrolase_fold"/>
</dbReference>
<organism evidence="2 3">
    <name type="scientific">Sinomonas terrae</name>
    <dbReference type="NCBI Taxonomy" id="2908838"/>
    <lineage>
        <taxon>Bacteria</taxon>
        <taxon>Bacillati</taxon>
        <taxon>Actinomycetota</taxon>
        <taxon>Actinomycetes</taxon>
        <taxon>Micrococcales</taxon>
        <taxon>Micrococcaceae</taxon>
        <taxon>Sinomonas</taxon>
    </lineage>
</organism>
<sequence>MNRKTMTPRQPFGELHVLDERHGVEMRTGGEGERAFALVHGIGASSVYFGPLAHELAKHARVYLLELPGHGRNLEPRRALAMAEFAEIAWAAFDRFGVRHPVIVGHSMGCQVAVEMGIQRSGPEPIALLAPTVNTADRSVVMQGLRLAQDTLREPGEVNAIITNDYFRCGLRWWLKTLREMMAHHIEERIGHMERKVLLVGGEKDPIAPPEWLRTLASLSRAPELAVLADQPHVMMYTKPEEVARLLLERS</sequence>
<dbReference type="PANTHER" id="PTHR43798:SF33">
    <property type="entry name" value="HYDROLASE, PUTATIVE (AFU_ORTHOLOGUE AFUA_2G14860)-RELATED"/>
    <property type="match status" value="1"/>
</dbReference>
<proteinExistence type="predicted"/>